<dbReference type="Gene3D" id="3.40.395.10">
    <property type="entry name" value="Adenoviral Proteinase, Chain A"/>
    <property type="match status" value="1"/>
</dbReference>
<reference evidence="1" key="1">
    <citation type="journal article" date="2022" name="Int. J. Mol. Sci.">
        <title>Draft Genome of Tanacetum Coccineum: Genomic Comparison of Closely Related Tanacetum-Family Plants.</title>
        <authorList>
            <person name="Yamashiro T."/>
            <person name="Shiraishi A."/>
            <person name="Nakayama K."/>
            <person name="Satake H."/>
        </authorList>
    </citation>
    <scope>NUCLEOTIDE SEQUENCE</scope>
</reference>
<gene>
    <name evidence="1" type="ORF">Tco_1006603</name>
</gene>
<reference evidence="1" key="2">
    <citation type="submission" date="2022-01" db="EMBL/GenBank/DDBJ databases">
        <authorList>
            <person name="Yamashiro T."/>
            <person name="Shiraishi A."/>
            <person name="Satake H."/>
            <person name="Nakayama K."/>
        </authorList>
    </citation>
    <scope>NUCLEOTIDE SEQUENCE</scope>
</reference>
<dbReference type="Proteomes" id="UP001151760">
    <property type="component" value="Unassembled WGS sequence"/>
</dbReference>
<protein>
    <submittedName>
        <fullName evidence="1">Ulp1 protease family, C-terminal catalytic domain-containing protein</fullName>
    </submittedName>
</protein>
<keyword evidence="1" id="KW-0645">Protease</keyword>
<dbReference type="SUPFAM" id="SSF54001">
    <property type="entry name" value="Cysteine proteinases"/>
    <property type="match status" value="1"/>
</dbReference>
<dbReference type="GO" id="GO:0008233">
    <property type="term" value="F:peptidase activity"/>
    <property type="evidence" value="ECO:0007669"/>
    <property type="project" value="UniProtKB-KW"/>
</dbReference>
<keyword evidence="1" id="KW-0378">Hydrolase</keyword>
<dbReference type="InterPro" id="IPR038765">
    <property type="entry name" value="Papain-like_cys_pep_sf"/>
</dbReference>
<evidence type="ECO:0000313" key="1">
    <source>
        <dbReference type="EMBL" id="GJT63070.1"/>
    </source>
</evidence>
<proteinExistence type="predicted"/>
<accession>A0ABQ5FID8</accession>
<dbReference type="EMBL" id="BQNB010017428">
    <property type="protein sequence ID" value="GJT63070.1"/>
    <property type="molecule type" value="Genomic_DNA"/>
</dbReference>
<keyword evidence="2" id="KW-1185">Reference proteome</keyword>
<comment type="caution">
    <text evidence="1">The sequence shown here is derived from an EMBL/GenBank/DDBJ whole genome shotgun (WGS) entry which is preliminary data.</text>
</comment>
<sequence>MLIISIQFSSPYNNISVPIQCDNFLIDLAFNLLVKESVFFVAAFPPNLFSIASINSLASLIELNFNCGSLVETLSAVLIFEQPAETDWAIVGPFFNTFMLRNELSCCYADSVTYGVPWFDQSVKKVLDKKNIDPANYSITYRYAVNVPRQGDAYGDCGIWVMRNIYMLVNNLSSKVSNPTQLGLAYREWLTDFF</sequence>
<name>A0ABQ5FID8_9ASTR</name>
<dbReference type="GO" id="GO:0006508">
    <property type="term" value="P:proteolysis"/>
    <property type="evidence" value="ECO:0007669"/>
    <property type="project" value="UniProtKB-KW"/>
</dbReference>
<evidence type="ECO:0000313" key="2">
    <source>
        <dbReference type="Proteomes" id="UP001151760"/>
    </source>
</evidence>
<organism evidence="1 2">
    <name type="scientific">Tanacetum coccineum</name>
    <dbReference type="NCBI Taxonomy" id="301880"/>
    <lineage>
        <taxon>Eukaryota</taxon>
        <taxon>Viridiplantae</taxon>
        <taxon>Streptophyta</taxon>
        <taxon>Embryophyta</taxon>
        <taxon>Tracheophyta</taxon>
        <taxon>Spermatophyta</taxon>
        <taxon>Magnoliopsida</taxon>
        <taxon>eudicotyledons</taxon>
        <taxon>Gunneridae</taxon>
        <taxon>Pentapetalae</taxon>
        <taxon>asterids</taxon>
        <taxon>campanulids</taxon>
        <taxon>Asterales</taxon>
        <taxon>Asteraceae</taxon>
        <taxon>Asteroideae</taxon>
        <taxon>Anthemideae</taxon>
        <taxon>Anthemidinae</taxon>
        <taxon>Tanacetum</taxon>
    </lineage>
</organism>